<proteinExistence type="predicted"/>
<evidence type="ECO:0000313" key="3">
    <source>
        <dbReference type="Proteomes" id="UP000198846"/>
    </source>
</evidence>
<protein>
    <recommendedName>
        <fullName evidence="1">LysM domain-containing protein</fullName>
    </recommendedName>
</protein>
<name>A0A1H4AZA7_BIZPA</name>
<evidence type="ECO:0000313" key="2">
    <source>
        <dbReference type="EMBL" id="SEA41176.1"/>
    </source>
</evidence>
<sequence length="355" mass="41106">MQTKDYISYKVKSGDTLKSLALRIGLNNYKQLRLFHNKVCLEIEHLKTEELIKGQVLYVPDAQIVNLINKNNKNETIEKENAHPFRLQLQTLNASYAIEIIKEDRTGDTKTKNAIAYTLDLQFLENDENLNILKIDKTNFLINKKQPATKMQQLALQCSKSYYPIHLLVNKNSEIVGIQNTSEIKERWLKNKASINEFFTGHYAEKYISTINYKLLKSNQLEDVLKNDLVLNTILIPYKRANRTIETTFNSTFFKHNINFKITQNSERDKINQDIILTQEGFVDDPRSYKELLDPESAVNNPFFVKLKKIEGVLSNSFTINMERGISKNISALYKVDYTPIKSKETTVTINLVNN</sequence>
<reference evidence="2 3" key="1">
    <citation type="submission" date="2016-10" db="EMBL/GenBank/DDBJ databases">
        <authorList>
            <person name="de Groot N.N."/>
        </authorList>
    </citation>
    <scope>NUCLEOTIDE SEQUENCE [LARGE SCALE GENOMIC DNA]</scope>
    <source>
        <strain evidence="2 3">DSM 23842</strain>
    </source>
</reference>
<dbReference type="Proteomes" id="UP000198846">
    <property type="component" value="Unassembled WGS sequence"/>
</dbReference>
<keyword evidence="3" id="KW-1185">Reference proteome</keyword>
<dbReference type="AlphaFoldDB" id="A0A1H4AZA7"/>
<dbReference type="InterPro" id="IPR018392">
    <property type="entry name" value="LysM"/>
</dbReference>
<accession>A0A1H4AZA7</accession>
<feature type="domain" description="LysM" evidence="1">
    <location>
        <begin position="8"/>
        <end position="60"/>
    </location>
</feature>
<dbReference type="STRING" id="283786.SAMN04487990_11283"/>
<dbReference type="InterPro" id="IPR036779">
    <property type="entry name" value="LysM_dom_sf"/>
</dbReference>
<dbReference type="Gene3D" id="3.10.350.10">
    <property type="entry name" value="LysM domain"/>
    <property type="match status" value="1"/>
</dbReference>
<dbReference type="RefSeq" id="WP_092134781.1">
    <property type="nucleotide sequence ID" value="NZ_FNQK01000012.1"/>
</dbReference>
<evidence type="ECO:0000259" key="1">
    <source>
        <dbReference type="SMART" id="SM00257"/>
    </source>
</evidence>
<dbReference type="OrthoDB" id="1246696at2"/>
<dbReference type="SMART" id="SM00257">
    <property type="entry name" value="LysM"/>
    <property type="match status" value="1"/>
</dbReference>
<gene>
    <name evidence="2" type="ORF">SAMN04487990_11283</name>
</gene>
<dbReference type="EMBL" id="FNQK01000012">
    <property type="protein sequence ID" value="SEA41176.1"/>
    <property type="molecule type" value="Genomic_DNA"/>
</dbReference>
<organism evidence="2 3">
    <name type="scientific">Bizionia paragorgiae</name>
    <dbReference type="NCBI Taxonomy" id="283786"/>
    <lineage>
        <taxon>Bacteria</taxon>
        <taxon>Pseudomonadati</taxon>
        <taxon>Bacteroidota</taxon>
        <taxon>Flavobacteriia</taxon>
        <taxon>Flavobacteriales</taxon>
        <taxon>Flavobacteriaceae</taxon>
        <taxon>Bizionia</taxon>
    </lineage>
</organism>